<dbReference type="NCBIfam" id="TIGR00029">
    <property type="entry name" value="S20"/>
    <property type="match status" value="1"/>
</dbReference>
<feature type="compositionally biased region" description="Basic residues" evidence="6">
    <location>
        <begin position="1"/>
        <end position="11"/>
    </location>
</feature>
<dbReference type="EMBL" id="UINC01020332">
    <property type="protein sequence ID" value="SVA85480.1"/>
    <property type="molecule type" value="Genomic_DNA"/>
</dbReference>
<keyword evidence="2" id="KW-0699">rRNA-binding</keyword>
<keyword evidence="5" id="KW-0687">Ribonucleoprotein</keyword>
<evidence type="ECO:0000256" key="3">
    <source>
        <dbReference type="ARBA" id="ARBA00022884"/>
    </source>
</evidence>
<reference evidence="7" key="1">
    <citation type="submission" date="2018-05" db="EMBL/GenBank/DDBJ databases">
        <authorList>
            <person name="Lanie J.A."/>
            <person name="Ng W.-L."/>
            <person name="Kazmierczak K.M."/>
            <person name="Andrzejewski T.M."/>
            <person name="Davidsen T.M."/>
            <person name="Wayne K.J."/>
            <person name="Tettelin H."/>
            <person name="Glass J.I."/>
            <person name="Rusch D."/>
            <person name="Podicherti R."/>
            <person name="Tsui H.-C.T."/>
            <person name="Winkler M.E."/>
        </authorList>
    </citation>
    <scope>NUCLEOTIDE SEQUENCE</scope>
</reference>
<evidence type="ECO:0000313" key="7">
    <source>
        <dbReference type="EMBL" id="SVA85480.1"/>
    </source>
</evidence>
<organism evidence="7">
    <name type="scientific">marine metagenome</name>
    <dbReference type="NCBI Taxonomy" id="408172"/>
    <lineage>
        <taxon>unclassified sequences</taxon>
        <taxon>metagenomes</taxon>
        <taxon>ecological metagenomes</taxon>
    </lineage>
</organism>
<dbReference type="Gene3D" id="1.20.58.110">
    <property type="entry name" value="Ribosomal protein S20"/>
    <property type="match status" value="1"/>
</dbReference>
<gene>
    <name evidence="7" type="ORF">METZ01_LOCUS138334</name>
</gene>
<name>A0A381Z8B0_9ZZZZ</name>
<dbReference type="AlphaFoldDB" id="A0A381Z8B0"/>
<comment type="similarity">
    <text evidence="1">Belongs to the bacterial ribosomal protein bS20 family.</text>
</comment>
<evidence type="ECO:0000256" key="6">
    <source>
        <dbReference type="SAM" id="MobiDB-lite"/>
    </source>
</evidence>
<dbReference type="SUPFAM" id="SSF46992">
    <property type="entry name" value="Ribosomal protein S20"/>
    <property type="match status" value="1"/>
</dbReference>
<dbReference type="Pfam" id="PF01649">
    <property type="entry name" value="Ribosomal_S20p"/>
    <property type="match status" value="1"/>
</dbReference>
<dbReference type="GO" id="GO:0005829">
    <property type="term" value="C:cytosol"/>
    <property type="evidence" value="ECO:0007669"/>
    <property type="project" value="TreeGrafter"/>
</dbReference>
<accession>A0A381Z8B0</accession>
<evidence type="ECO:0000256" key="4">
    <source>
        <dbReference type="ARBA" id="ARBA00022980"/>
    </source>
</evidence>
<evidence type="ECO:0000256" key="1">
    <source>
        <dbReference type="ARBA" id="ARBA00007634"/>
    </source>
</evidence>
<evidence type="ECO:0008006" key="8">
    <source>
        <dbReference type="Google" id="ProtNLM"/>
    </source>
</evidence>
<dbReference type="InterPro" id="IPR036510">
    <property type="entry name" value="Ribosomal_bS20_sf"/>
</dbReference>
<dbReference type="PANTHER" id="PTHR33398">
    <property type="entry name" value="30S RIBOSOMAL PROTEIN S20"/>
    <property type="match status" value="1"/>
</dbReference>
<evidence type="ECO:0000256" key="2">
    <source>
        <dbReference type="ARBA" id="ARBA00022730"/>
    </source>
</evidence>
<protein>
    <recommendedName>
        <fullName evidence="8">Ribosomal protein S20</fullName>
    </recommendedName>
</protein>
<dbReference type="GO" id="GO:0070181">
    <property type="term" value="F:small ribosomal subunit rRNA binding"/>
    <property type="evidence" value="ECO:0007669"/>
    <property type="project" value="TreeGrafter"/>
</dbReference>
<dbReference type="GO" id="GO:0006412">
    <property type="term" value="P:translation"/>
    <property type="evidence" value="ECO:0007669"/>
    <property type="project" value="InterPro"/>
</dbReference>
<dbReference type="GO" id="GO:0015935">
    <property type="term" value="C:small ribosomal subunit"/>
    <property type="evidence" value="ECO:0007669"/>
    <property type="project" value="TreeGrafter"/>
</dbReference>
<dbReference type="PANTHER" id="PTHR33398:SF1">
    <property type="entry name" value="SMALL RIBOSOMAL SUBUNIT PROTEIN BS20C"/>
    <property type="match status" value="1"/>
</dbReference>
<dbReference type="GO" id="GO:0003735">
    <property type="term" value="F:structural constituent of ribosome"/>
    <property type="evidence" value="ECO:0007669"/>
    <property type="project" value="InterPro"/>
</dbReference>
<dbReference type="InterPro" id="IPR002583">
    <property type="entry name" value="Ribosomal_bS20"/>
</dbReference>
<feature type="region of interest" description="Disordered" evidence="6">
    <location>
        <begin position="1"/>
        <end position="26"/>
    </location>
</feature>
<evidence type="ECO:0000256" key="5">
    <source>
        <dbReference type="ARBA" id="ARBA00023274"/>
    </source>
</evidence>
<keyword evidence="3" id="KW-0694">RNA-binding</keyword>
<dbReference type="HAMAP" id="MF_00500">
    <property type="entry name" value="Ribosomal_bS20"/>
    <property type="match status" value="1"/>
</dbReference>
<keyword evidence="4" id="KW-0689">Ribosomal protein</keyword>
<proteinExistence type="inferred from homology"/>
<sequence>MPNIKSAKRRMRSDATKQARNRSVKSTLKTVERRLDNAIKEGNKESTQAALNAASSAFDKAAKLRVIHSAKAARKKSRLASRANAAG</sequence>